<evidence type="ECO:0008006" key="3">
    <source>
        <dbReference type="Google" id="ProtNLM"/>
    </source>
</evidence>
<dbReference type="STRING" id="57704.SAMN04489793_1010"/>
<reference evidence="2" key="1">
    <citation type="submission" date="2016-10" db="EMBL/GenBank/DDBJ databases">
        <authorList>
            <person name="Varghese N."/>
            <person name="Submissions S."/>
        </authorList>
    </citation>
    <scope>NUCLEOTIDE SEQUENCE [LARGE SCALE GENOMIC DNA]</scope>
    <source>
        <strain evidence="2">DSM 44234</strain>
    </source>
</reference>
<dbReference type="InterPro" id="IPR017853">
    <property type="entry name" value="GH"/>
</dbReference>
<organism evidence="1 2">
    <name type="scientific">Tsukamurella tyrosinosolvens</name>
    <dbReference type="NCBI Taxonomy" id="57704"/>
    <lineage>
        <taxon>Bacteria</taxon>
        <taxon>Bacillati</taxon>
        <taxon>Actinomycetota</taxon>
        <taxon>Actinomycetes</taxon>
        <taxon>Mycobacteriales</taxon>
        <taxon>Tsukamurellaceae</taxon>
        <taxon>Tsukamurella</taxon>
    </lineage>
</organism>
<evidence type="ECO:0000313" key="2">
    <source>
        <dbReference type="Proteomes" id="UP000182241"/>
    </source>
</evidence>
<dbReference type="Gene3D" id="2.60.120.260">
    <property type="entry name" value="Galactose-binding domain-like"/>
    <property type="match status" value="1"/>
</dbReference>
<dbReference type="CDD" id="cd02795">
    <property type="entry name" value="CBM6-CBM35-CBM36_like"/>
    <property type="match status" value="1"/>
</dbReference>
<sequence length="477" mass="52678">MRSSTVKQNPERLPVGDHTHGVVEVLLAGAPNVPDTARMSEHSVRPKFFWAEASGNMDAVWPIDVQRTGQYAVHAVIRVHTDAGVTIAVDGRPQPAVRVDGEAGHEHGWQRVAVGTVALTPGPHELSIAVEADGSDTVAIRSVELVHEADADALADRVEAFRAASAETRRRWRESDFGIMFQYGPWSYPRSGDDLPPLDRHVDDFDVEAFADRMKELGAGHVVWSATWWSFLLAAPCTAVDEVAGEGLTARRDLIGELAAALQARGIMFFLYFHLGHDEHKGYATTQWWREQNWPDSFTRNGIGDRSAALGNTRRVLRELGERYGGNLDGWFLDDGVCYYPMDFEELAVAARAGNPGRLLSVNSWILPRLTDFQDIHFGEGAREVEGTDIAADGTHRAGSYAGLVAHAMPTLQPEWGVHDPDQRVDVDDWARGGLRDFVEEARRHSVAVTLDILMWYPGVLDPVAEEVIAQLDSRAL</sequence>
<dbReference type="AlphaFoldDB" id="A0A1H4N098"/>
<gene>
    <name evidence="1" type="ORF">SAMN04489793_1010</name>
</gene>
<proteinExistence type="predicted"/>
<dbReference type="Gene3D" id="3.20.20.80">
    <property type="entry name" value="Glycosidases"/>
    <property type="match status" value="1"/>
</dbReference>
<dbReference type="EMBL" id="FNSA01000003">
    <property type="protein sequence ID" value="SEB88175.1"/>
    <property type="molecule type" value="Genomic_DNA"/>
</dbReference>
<keyword evidence="2" id="KW-1185">Reference proteome</keyword>
<dbReference type="SUPFAM" id="SSF51445">
    <property type="entry name" value="(Trans)glycosidases"/>
    <property type="match status" value="1"/>
</dbReference>
<accession>A0A1H4N098</accession>
<protein>
    <recommendedName>
        <fullName evidence="3">Alpha-L-fucosidase</fullName>
    </recommendedName>
</protein>
<dbReference type="Proteomes" id="UP000182241">
    <property type="component" value="Unassembled WGS sequence"/>
</dbReference>
<name>A0A1H4N098_TSUTY</name>
<evidence type="ECO:0000313" key="1">
    <source>
        <dbReference type="EMBL" id="SEB88175.1"/>
    </source>
</evidence>